<sequence>MKAFGLEWYKLRRKRLFLMVLLLAGVEMAWAFMAASMSISRIPDQAEWEPVVAMVASLNGLFAPILVAVCVSRICDMEHKGNTWKLLLSVSAKRGQLYAAKYGCAFLIMAGVCLAQVLAIAAFGAAHGFGQQVPFVLLARFFIGTVIAHAVVIAVQQWLSMAVKNQAFALCLGMLGGFVGMAADLFPAGIRSLLLWSYYTGLSPIAQSYANDNVQFMVREPAAGVPIMALLIAAGLVLYAAGSIHVSRQEV</sequence>
<proteinExistence type="predicted"/>
<keyword evidence="3" id="KW-1185">Reference proteome</keyword>
<evidence type="ECO:0000256" key="1">
    <source>
        <dbReference type="SAM" id="Phobius"/>
    </source>
</evidence>
<gene>
    <name evidence="2" type="ORF">ACFFNY_06165</name>
</gene>
<protein>
    <submittedName>
        <fullName evidence="2">ABC transporter permease</fullName>
    </submittedName>
</protein>
<dbReference type="CDD" id="cd21809">
    <property type="entry name" value="ABC-2_lan_permease-like"/>
    <property type="match status" value="1"/>
</dbReference>
<evidence type="ECO:0000313" key="3">
    <source>
        <dbReference type="Proteomes" id="UP001589619"/>
    </source>
</evidence>
<dbReference type="PANTHER" id="PTHR37305:SF1">
    <property type="entry name" value="MEMBRANE PROTEIN"/>
    <property type="match status" value="1"/>
</dbReference>
<keyword evidence="1" id="KW-0812">Transmembrane</keyword>
<keyword evidence="1" id="KW-0472">Membrane</keyword>
<dbReference type="PANTHER" id="PTHR37305">
    <property type="entry name" value="INTEGRAL MEMBRANE PROTEIN-RELATED"/>
    <property type="match status" value="1"/>
</dbReference>
<feature type="transmembrane region" description="Helical" evidence="1">
    <location>
        <begin position="50"/>
        <end position="71"/>
    </location>
</feature>
<reference evidence="2 3" key="1">
    <citation type="submission" date="2024-09" db="EMBL/GenBank/DDBJ databases">
        <authorList>
            <person name="Sun Q."/>
            <person name="Mori K."/>
        </authorList>
    </citation>
    <scope>NUCLEOTIDE SEQUENCE [LARGE SCALE GENOMIC DNA]</scope>
    <source>
        <strain evidence="2 3">JCM 12520</strain>
    </source>
</reference>
<feature type="transmembrane region" description="Helical" evidence="1">
    <location>
        <begin position="222"/>
        <end position="241"/>
    </location>
</feature>
<dbReference type="Proteomes" id="UP001589619">
    <property type="component" value="Unassembled WGS sequence"/>
</dbReference>
<comment type="caution">
    <text evidence="2">The sequence shown here is derived from an EMBL/GenBank/DDBJ whole genome shotgun (WGS) entry which is preliminary data.</text>
</comment>
<feature type="transmembrane region" description="Helical" evidence="1">
    <location>
        <begin position="102"/>
        <end position="123"/>
    </location>
</feature>
<name>A0ABV5VS81_9BACL</name>
<feature type="transmembrane region" description="Helical" evidence="1">
    <location>
        <begin position="135"/>
        <end position="155"/>
    </location>
</feature>
<keyword evidence="1" id="KW-1133">Transmembrane helix</keyword>
<dbReference type="RefSeq" id="WP_344906032.1">
    <property type="nucleotide sequence ID" value="NZ_BAAAYO010000002.1"/>
</dbReference>
<dbReference type="EMBL" id="JBHMAG010000004">
    <property type="protein sequence ID" value="MFB9751152.1"/>
    <property type="molecule type" value="Genomic_DNA"/>
</dbReference>
<evidence type="ECO:0000313" key="2">
    <source>
        <dbReference type="EMBL" id="MFB9751152.1"/>
    </source>
</evidence>
<feature type="transmembrane region" description="Helical" evidence="1">
    <location>
        <begin position="167"/>
        <end position="190"/>
    </location>
</feature>
<dbReference type="Pfam" id="PF12730">
    <property type="entry name" value="ABC2_membrane_4"/>
    <property type="match status" value="1"/>
</dbReference>
<accession>A0ABV5VS81</accession>
<organism evidence="2 3">
    <name type="scientific">Paenibacillus hodogayensis</name>
    <dbReference type="NCBI Taxonomy" id="279208"/>
    <lineage>
        <taxon>Bacteria</taxon>
        <taxon>Bacillati</taxon>
        <taxon>Bacillota</taxon>
        <taxon>Bacilli</taxon>
        <taxon>Bacillales</taxon>
        <taxon>Paenibacillaceae</taxon>
        <taxon>Paenibacillus</taxon>
    </lineage>
</organism>